<protein>
    <recommendedName>
        <fullName evidence="9">Peptidase S1 domain-containing protein</fullName>
    </recommendedName>
</protein>
<feature type="chain" id="PRO_5044883622" description="Peptidase S1 domain-containing protein" evidence="8">
    <location>
        <begin position="22"/>
        <end position="368"/>
    </location>
</feature>
<keyword evidence="7" id="KW-0472">Membrane</keyword>
<evidence type="ECO:0000256" key="7">
    <source>
        <dbReference type="SAM" id="Phobius"/>
    </source>
</evidence>
<keyword evidence="2 6" id="KW-0645">Protease</keyword>
<dbReference type="InterPro" id="IPR043504">
    <property type="entry name" value="Peptidase_S1_PA_chymotrypsin"/>
</dbReference>
<keyword evidence="8" id="KW-0732">Signal</keyword>
<comment type="similarity">
    <text evidence="1">Belongs to the peptidase S1 family.</text>
</comment>
<evidence type="ECO:0000256" key="4">
    <source>
        <dbReference type="ARBA" id="ARBA00022825"/>
    </source>
</evidence>
<evidence type="ECO:0000256" key="6">
    <source>
        <dbReference type="RuleBase" id="RU363034"/>
    </source>
</evidence>
<evidence type="ECO:0000256" key="3">
    <source>
        <dbReference type="ARBA" id="ARBA00022801"/>
    </source>
</evidence>
<dbReference type="InterPro" id="IPR001314">
    <property type="entry name" value="Peptidase_S1A"/>
</dbReference>
<dbReference type="Proteomes" id="UP001549921">
    <property type="component" value="Unassembled WGS sequence"/>
</dbReference>
<name>A0ABD0SPU1_LOXSC</name>
<dbReference type="AlphaFoldDB" id="A0ABD0SPU1"/>
<feature type="transmembrane region" description="Helical" evidence="7">
    <location>
        <begin position="307"/>
        <end position="331"/>
    </location>
</feature>
<evidence type="ECO:0000256" key="2">
    <source>
        <dbReference type="ARBA" id="ARBA00022670"/>
    </source>
</evidence>
<proteinExistence type="inferred from homology"/>
<dbReference type="InterPro" id="IPR018114">
    <property type="entry name" value="TRYPSIN_HIS"/>
</dbReference>
<keyword evidence="7" id="KW-1133">Transmembrane helix</keyword>
<dbReference type="CDD" id="cd00190">
    <property type="entry name" value="Tryp_SPc"/>
    <property type="match status" value="1"/>
</dbReference>
<keyword evidence="7" id="KW-0812">Transmembrane</keyword>
<dbReference type="PROSITE" id="PS00134">
    <property type="entry name" value="TRYPSIN_HIS"/>
    <property type="match status" value="1"/>
</dbReference>
<comment type="caution">
    <text evidence="10">The sequence shown here is derived from an EMBL/GenBank/DDBJ whole genome shotgun (WGS) entry which is preliminary data.</text>
</comment>
<evidence type="ECO:0000256" key="1">
    <source>
        <dbReference type="ARBA" id="ARBA00007664"/>
    </source>
</evidence>
<dbReference type="GO" id="GO:0008236">
    <property type="term" value="F:serine-type peptidase activity"/>
    <property type="evidence" value="ECO:0007669"/>
    <property type="project" value="UniProtKB-KW"/>
</dbReference>
<dbReference type="PANTHER" id="PTHR24276:SF98">
    <property type="entry name" value="FI18310P1-RELATED"/>
    <property type="match status" value="1"/>
</dbReference>
<dbReference type="PROSITE" id="PS50240">
    <property type="entry name" value="TRYPSIN_DOM"/>
    <property type="match status" value="1"/>
</dbReference>
<dbReference type="PROSITE" id="PS00135">
    <property type="entry name" value="TRYPSIN_SER"/>
    <property type="match status" value="1"/>
</dbReference>
<evidence type="ECO:0000313" key="11">
    <source>
        <dbReference type="Proteomes" id="UP001549921"/>
    </source>
</evidence>
<keyword evidence="4 6" id="KW-0720">Serine protease</keyword>
<organism evidence="10 11">
    <name type="scientific">Loxostege sticticalis</name>
    <name type="common">Beet webworm moth</name>
    <dbReference type="NCBI Taxonomy" id="481309"/>
    <lineage>
        <taxon>Eukaryota</taxon>
        <taxon>Metazoa</taxon>
        <taxon>Ecdysozoa</taxon>
        <taxon>Arthropoda</taxon>
        <taxon>Hexapoda</taxon>
        <taxon>Insecta</taxon>
        <taxon>Pterygota</taxon>
        <taxon>Neoptera</taxon>
        <taxon>Endopterygota</taxon>
        <taxon>Lepidoptera</taxon>
        <taxon>Glossata</taxon>
        <taxon>Ditrysia</taxon>
        <taxon>Pyraloidea</taxon>
        <taxon>Crambidae</taxon>
        <taxon>Pyraustinae</taxon>
        <taxon>Loxostege</taxon>
    </lineage>
</organism>
<dbReference type="InterPro" id="IPR050430">
    <property type="entry name" value="Peptidase_S1"/>
</dbReference>
<feature type="signal peptide" evidence="8">
    <location>
        <begin position="1"/>
        <end position="21"/>
    </location>
</feature>
<dbReference type="InterPro" id="IPR001254">
    <property type="entry name" value="Trypsin_dom"/>
</dbReference>
<dbReference type="GO" id="GO:0006508">
    <property type="term" value="P:proteolysis"/>
    <property type="evidence" value="ECO:0007669"/>
    <property type="project" value="UniProtKB-KW"/>
</dbReference>
<dbReference type="InterPro" id="IPR033116">
    <property type="entry name" value="TRYPSIN_SER"/>
</dbReference>
<feature type="domain" description="Peptidase S1" evidence="9">
    <location>
        <begin position="39"/>
        <end position="299"/>
    </location>
</feature>
<dbReference type="SMART" id="SM00020">
    <property type="entry name" value="Tryp_SPc"/>
    <property type="match status" value="1"/>
</dbReference>
<dbReference type="PRINTS" id="PR00722">
    <property type="entry name" value="CHYMOTRYPSIN"/>
</dbReference>
<reference evidence="10 11" key="1">
    <citation type="submission" date="2024-06" db="EMBL/GenBank/DDBJ databases">
        <title>A chromosome-level genome assembly of beet webworm, Loxostege sticticalis.</title>
        <authorList>
            <person name="Zhang Y."/>
        </authorList>
    </citation>
    <scope>NUCLEOTIDE SEQUENCE [LARGE SCALE GENOMIC DNA]</scope>
    <source>
        <strain evidence="10">AQ028</strain>
        <tissue evidence="10">Male pupae</tissue>
    </source>
</reference>
<dbReference type="PANTHER" id="PTHR24276">
    <property type="entry name" value="POLYSERASE-RELATED"/>
    <property type="match status" value="1"/>
</dbReference>
<accession>A0ABD0SPU1</accession>
<gene>
    <name evidence="10" type="ORF">ABMA28_005034</name>
</gene>
<evidence type="ECO:0000259" key="9">
    <source>
        <dbReference type="PROSITE" id="PS50240"/>
    </source>
</evidence>
<keyword evidence="3 6" id="KW-0378">Hydrolase</keyword>
<keyword evidence="5" id="KW-1015">Disulfide bond</keyword>
<dbReference type="EMBL" id="JBEDNZ010000017">
    <property type="protein sequence ID" value="KAL0821582.1"/>
    <property type="molecule type" value="Genomic_DNA"/>
</dbReference>
<evidence type="ECO:0000256" key="5">
    <source>
        <dbReference type="ARBA" id="ARBA00023157"/>
    </source>
</evidence>
<dbReference type="Pfam" id="PF00089">
    <property type="entry name" value="Trypsin"/>
    <property type="match status" value="1"/>
</dbReference>
<evidence type="ECO:0000313" key="10">
    <source>
        <dbReference type="EMBL" id="KAL0821582.1"/>
    </source>
</evidence>
<dbReference type="Gene3D" id="2.40.10.10">
    <property type="entry name" value="Trypsin-like serine proteases"/>
    <property type="match status" value="1"/>
</dbReference>
<dbReference type="SUPFAM" id="SSF50494">
    <property type="entry name" value="Trypsin-like serine proteases"/>
    <property type="match status" value="1"/>
</dbReference>
<dbReference type="InterPro" id="IPR009003">
    <property type="entry name" value="Peptidase_S1_PA"/>
</dbReference>
<sequence length="368" mass="41777">MFQYSHLYLLFSLCLFELCSFQVIEVPVFVNESALIPRIVEGVDAELGDVPYQVALKEMVNRQKKLYDTFCGGTILSRSKVLSAAHCFESVSSRAFTCCGDIRILGRRVVSHLFAVAGTIRTKGTYKGEEQEQWKRIRKVIYPRSYDFPDDDIAVVVTPPYRFNEFVSPIPYAREYMDYSGVCLASGFGNTKKGREVFPDKLQLAWLQVMPAFWCNKAYQENMQHFVCTPDQKSDIGKGDSGGPLVCYIEPAPNEEQKAILIGVACGMTVVEFGTSVIELGSLFTRVSSYVRFIEENDANSCHCMSIYFVVVVLVHSGLYIVFLFDVSWFLRFNDSVNQMGKFLNRPFFRHFGGNFFSLFVKTKCVAM</sequence>
<evidence type="ECO:0000256" key="8">
    <source>
        <dbReference type="SAM" id="SignalP"/>
    </source>
</evidence>